<dbReference type="AlphaFoldDB" id="A0A0D0AWC6"/>
<reference evidence="2 3" key="1">
    <citation type="submission" date="2014-04" db="EMBL/GenBank/DDBJ databases">
        <authorList>
            <consortium name="DOE Joint Genome Institute"/>
            <person name="Kuo A."/>
            <person name="Ruytinx J."/>
            <person name="Rineau F."/>
            <person name="Colpaert J."/>
            <person name="Kohler A."/>
            <person name="Nagy L.G."/>
            <person name="Floudas D."/>
            <person name="Copeland A."/>
            <person name="Barry K.W."/>
            <person name="Cichocki N."/>
            <person name="Veneault-Fourrey C."/>
            <person name="LaButti K."/>
            <person name="Lindquist E.A."/>
            <person name="Lipzen A."/>
            <person name="Lundell T."/>
            <person name="Morin E."/>
            <person name="Murat C."/>
            <person name="Sun H."/>
            <person name="Tunlid A."/>
            <person name="Henrissat B."/>
            <person name="Grigoriev I.V."/>
            <person name="Hibbett D.S."/>
            <person name="Martin F."/>
            <person name="Nordberg H.P."/>
            <person name="Cantor M.N."/>
            <person name="Hua S.X."/>
        </authorList>
    </citation>
    <scope>NUCLEOTIDE SEQUENCE [LARGE SCALE GENOMIC DNA]</scope>
    <source>
        <strain evidence="2 3">UH-Slu-Lm8-n1</strain>
    </source>
</reference>
<dbReference type="Pfam" id="PF20151">
    <property type="entry name" value="DUF6533"/>
    <property type="match status" value="1"/>
</dbReference>
<sequence>MALDWLPFCTRPYATYWSRRSIKMGTGITLVMLNLATQALDSGYLARTASSYALQVCSSPAPIPDSMTLISNDPSWWPFINSSRIASYFAVAASAGVTYDWVLTIGQEIELMWRQHWSLMTVLYLSLRYLGILYAV</sequence>
<evidence type="ECO:0000313" key="2">
    <source>
        <dbReference type="EMBL" id="KIK38692.1"/>
    </source>
</evidence>
<organism evidence="2 3">
    <name type="scientific">Suillus luteus UH-Slu-Lm8-n1</name>
    <dbReference type="NCBI Taxonomy" id="930992"/>
    <lineage>
        <taxon>Eukaryota</taxon>
        <taxon>Fungi</taxon>
        <taxon>Dikarya</taxon>
        <taxon>Basidiomycota</taxon>
        <taxon>Agaricomycotina</taxon>
        <taxon>Agaricomycetes</taxon>
        <taxon>Agaricomycetidae</taxon>
        <taxon>Boletales</taxon>
        <taxon>Suillineae</taxon>
        <taxon>Suillaceae</taxon>
        <taxon>Suillus</taxon>
    </lineage>
</organism>
<proteinExistence type="predicted"/>
<evidence type="ECO:0000313" key="3">
    <source>
        <dbReference type="Proteomes" id="UP000054485"/>
    </source>
</evidence>
<dbReference type="HOGENOM" id="CLU_1876795_0_0_1"/>
<dbReference type="EMBL" id="KN835379">
    <property type="protein sequence ID" value="KIK38692.1"/>
    <property type="molecule type" value="Genomic_DNA"/>
</dbReference>
<dbReference type="OrthoDB" id="2745134at2759"/>
<feature type="domain" description="DUF6533" evidence="1">
    <location>
        <begin position="88"/>
        <end position="133"/>
    </location>
</feature>
<accession>A0A0D0AWC6</accession>
<dbReference type="Proteomes" id="UP000054485">
    <property type="component" value="Unassembled WGS sequence"/>
</dbReference>
<keyword evidence="3" id="KW-1185">Reference proteome</keyword>
<dbReference type="InterPro" id="IPR045340">
    <property type="entry name" value="DUF6533"/>
</dbReference>
<gene>
    <name evidence="2" type="ORF">CY34DRAFT_375825</name>
</gene>
<name>A0A0D0AWC6_9AGAM</name>
<dbReference type="InParanoid" id="A0A0D0AWC6"/>
<evidence type="ECO:0000259" key="1">
    <source>
        <dbReference type="Pfam" id="PF20151"/>
    </source>
</evidence>
<protein>
    <recommendedName>
        <fullName evidence="1">DUF6533 domain-containing protein</fullName>
    </recommendedName>
</protein>
<reference evidence="3" key="2">
    <citation type="submission" date="2015-01" db="EMBL/GenBank/DDBJ databases">
        <title>Evolutionary Origins and Diversification of the Mycorrhizal Mutualists.</title>
        <authorList>
            <consortium name="DOE Joint Genome Institute"/>
            <consortium name="Mycorrhizal Genomics Consortium"/>
            <person name="Kohler A."/>
            <person name="Kuo A."/>
            <person name="Nagy L.G."/>
            <person name="Floudas D."/>
            <person name="Copeland A."/>
            <person name="Barry K.W."/>
            <person name="Cichocki N."/>
            <person name="Veneault-Fourrey C."/>
            <person name="LaButti K."/>
            <person name="Lindquist E.A."/>
            <person name="Lipzen A."/>
            <person name="Lundell T."/>
            <person name="Morin E."/>
            <person name="Murat C."/>
            <person name="Riley R."/>
            <person name="Ohm R."/>
            <person name="Sun H."/>
            <person name="Tunlid A."/>
            <person name="Henrissat B."/>
            <person name="Grigoriev I.V."/>
            <person name="Hibbett D.S."/>
            <person name="Martin F."/>
        </authorList>
    </citation>
    <scope>NUCLEOTIDE SEQUENCE [LARGE SCALE GENOMIC DNA]</scope>
    <source>
        <strain evidence="3">UH-Slu-Lm8-n1</strain>
    </source>
</reference>